<evidence type="ECO:0000313" key="9">
    <source>
        <dbReference type="EMBL" id="KDO32074.1"/>
    </source>
</evidence>
<evidence type="ECO:0000256" key="4">
    <source>
        <dbReference type="ARBA" id="ARBA00022692"/>
    </source>
</evidence>
<dbReference type="STRING" id="695850.A0A067CMZ9"/>
<dbReference type="Proteomes" id="UP000030745">
    <property type="component" value="Unassembled WGS sequence"/>
</dbReference>
<dbReference type="OrthoDB" id="5982228at2759"/>
<evidence type="ECO:0000256" key="1">
    <source>
        <dbReference type="ARBA" id="ARBA00004651"/>
    </source>
</evidence>
<evidence type="ECO:0000313" key="10">
    <source>
        <dbReference type="Proteomes" id="UP000030745"/>
    </source>
</evidence>
<protein>
    <recommendedName>
        <fullName evidence="11">Amino acid permease/ SLC12A domain-containing protein</fullName>
    </recommendedName>
</protein>
<feature type="transmembrane region" description="Helical" evidence="8">
    <location>
        <begin position="41"/>
        <end position="62"/>
    </location>
</feature>
<dbReference type="AlphaFoldDB" id="A0A067CMZ9"/>
<feature type="transmembrane region" description="Helical" evidence="8">
    <location>
        <begin position="74"/>
        <end position="95"/>
    </location>
</feature>
<feature type="transmembrane region" description="Helical" evidence="8">
    <location>
        <begin position="253"/>
        <end position="272"/>
    </location>
</feature>
<keyword evidence="3" id="KW-1003">Cell membrane</keyword>
<sequence>MHLEASRRDLGVVAVALLTYFSVCAGPFGSEALVSSCGPLIGLVALLVFPVIYSLPTTMLFAELCSAFPVDSSFCTWVGLALGPSMGFFVGYWSWLASVVDATVYPCLVVDTFVPPDVAWLPRTLYRLGVALVFTIPSLLGIQLVGHALVYLSFFILTPFALLCVVALPRIDAAHWAVVRPDPNWTQLLGLLCWNFRGFDATGAYAGAVADPTRTFPRAMGLALAMTIASYLLPLLAAAGVNDPDYRTWSDGSYPVIATAIGGAGLGAWIALSNTASSFGLYLAETTANGYRLAGMADMGLAPICFATRTGPSGTPRRAILCILAISVGMCLVDFSTILGITNGLSSLTQLVESVAALRLRYIHPDLPRPFQVGLSTPALSVAMVVPIALGGFIVVNQVCLNMTSLAVCSAAILVGVGLRLLVIAPPEAASDPECTHLLAPSSVSIDLELREPVAPCIPP</sequence>
<evidence type="ECO:0000256" key="2">
    <source>
        <dbReference type="ARBA" id="ARBA00022448"/>
    </source>
</evidence>
<dbReference type="OMA" id="WTLTFNT"/>
<keyword evidence="6 8" id="KW-0472">Membrane</keyword>
<dbReference type="Gene3D" id="1.20.1740.10">
    <property type="entry name" value="Amino acid/polyamine transporter I"/>
    <property type="match status" value="1"/>
</dbReference>
<proteinExistence type="inferred from homology"/>
<evidence type="ECO:0000256" key="3">
    <source>
        <dbReference type="ARBA" id="ARBA00022475"/>
    </source>
</evidence>
<evidence type="ECO:0008006" key="11">
    <source>
        <dbReference type="Google" id="ProtNLM"/>
    </source>
</evidence>
<feature type="transmembrane region" description="Helical" evidence="8">
    <location>
        <begin position="124"/>
        <end position="142"/>
    </location>
</feature>
<name>A0A067CMZ9_SAPPC</name>
<reference evidence="9 10" key="1">
    <citation type="journal article" date="2013" name="PLoS Genet.">
        <title>Distinctive expansion of potential virulence genes in the genome of the oomycete fish pathogen Saprolegnia parasitica.</title>
        <authorList>
            <person name="Jiang R.H."/>
            <person name="de Bruijn I."/>
            <person name="Haas B.J."/>
            <person name="Belmonte R."/>
            <person name="Lobach L."/>
            <person name="Christie J."/>
            <person name="van den Ackerveken G."/>
            <person name="Bottin A."/>
            <person name="Bulone V."/>
            <person name="Diaz-Moreno S.M."/>
            <person name="Dumas B."/>
            <person name="Fan L."/>
            <person name="Gaulin E."/>
            <person name="Govers F."/>
            <person name="Grenville-Briggs L.J."/>
            <person name="Horner N.R."/>
            <person name="Levin J.Z."/>
            <person name="Mammella M."/>
            <person name="Meijer H.J."/>
            <person name="Morris P."/>
            <person name="Nusbaum C."/>
            <person name="Oome S."/>
            <person name="Phillips A.J."/>
            <person name="van Rooyen D."/>
            <person name="Rzeszutek E."/>
            <person name="Saraiva M."/>
            <person name="Secombes C.J."/>
            <person name="Seidl M.F."/>
            <person name="Snel B."/>
            <person name="Stassen J.H."/>
            <person name="Sykes S."/>
            <person name="Tripathy S."/>
            <person name="van den Berg H."/>
            <person name="Vega-Arreguin J.C."/>
            <person name="Wawra S."/>
            <person name="Young S.K."/>
            <person name="Zeng Q."/>
            <person name="Dieguez-Uribeondo J."/>
            <person name="Russ C."/>
            <person name="Tyler B.M."/>
            <person name="van West P."/>
        </authorList>
    </citation>
    <scope>NUCLEOTIDE SEQUENCE [LARGE SCALE GENOMIC DNA]</scope>
    <source>
        <strain evidence="9 10">CBS 223.65</strain>
    </source>
</reference>
<dbReference type="PIRSF" id="PIRSF006060">
    <property type="entry name" value="AA_transporter"/>
    <property type="match status" value="1"/>
</dbReference>
<evidence type="ECO:0000256" key="8">
    <source>
        <dbReference type="SAM" id="Phobius"/>
    </source>
</evidence>
<dbReference type="KEGG" id="spar:SPRG_03293"/>
<feature type="transmembrane region" description="Helical" evidence="8">
    <location>
        <begin position="319"/>
        <end position="341"/>
    </location>
</feature>
<dbReference type="VEuPathDB" id="FungiDB:SPRG_03293"/>
<feature type="transmembrane region" description="Helical" evidence="8">
    <location>
        <begin position="149"/>
        <end position="168"/>
    </location>
</feature>
<dbReference type="PANTHER" id="PTHR45826:SF2">
    <property type="entry name" value="AMINO ACID TRANSPORTER"/>
    <property type="match status" value="1"/>
</dbReference>
<dbReference type="GO" id="GO:0005886">
    <property type="term" value="C:plasma membrane"/>
    <property type="evidence" value="ECO:0007669"/>
    <property type="project" value="UniProtKB-SubCell"/>
</dbReference>
<feature type="transmembrane region" description="Helical" evidence="8">
    <location>
        <begin position="375"/>
        <end position="396"/>
    </location>
</feature>
<dbReference type="InterPro" id="IPR002293">
    <property type="entry name" value="AA/rel_permease1"/>
</dbReference>
<feature type="transmembrane region" description="Helical" evidence="8">
    <location>
        <begin position="403"/>
        <end position="423"/>
    </location>
</feature>
<comment type="similarity">
    <text evidence="7">Belongs to the amino acid-polyamine-organocation (APC) superfamily. Polyamine:cation symporter (PHS) (TC 2.A.3.12) family.</text>
</comment>
<dbReference type="GO" id="GO:0015203">
    <property type="term" value="F:polyamine transmembrane transporter activity"/>
    <property type="evidence" value="ECO:0007669"/>
    <property type="project" value="UniProtKB-ARBA"/>
</dbReference>
<keyword evidence="10" id="KW-1185">Reference proteome</keyword>
<dbReference type="GeneID" id="24125808"/>
<keyword evidence="4 8" id="KW-0812">Transmembrane</keyword>
<keyword evidence="2" id="KW-0813">Transport</keyword>
<dbReference type="InterPro" id="IPR044566">
    <property type="entry name" value="RMV1-like"/>
</dbReference>
<feature type="transmembrane region" description="Helical" evidence="8">
    <location>
        <begin position="222"/>
        <end position="241"/>
    </location>
</feature>
<evidence type="ECO:0000256" key="6">
    <source>
        <dbReference type="ARBA" id="ARBA00023136"/>
    </source>
</evidence>
<dbReference type="RefSeq" id="XP_012197262.1">
    <property type="nucleotide sequence ID" value="XM_012341872.1"/>
</dbReference>
<dbReference type="PANTHER" id="PTHR45826">
    <property type="entry name" value="POLYAMINE TRANSPORTER PUT1"/>
    <property type="match status" value="1"/>
</dbReference>
<keyword evidence="5 8" id="KW-1133">Transmembrane helix</keyword>
<comment type="subcellular location">
    <subcellularLocation>
        <location evidence="1">Cell membrane</location>
        <topology evidence="1">Multi-pass membrane protein</topology>
    </subcellularLocation>
</comment>
<dbReference type="Pfam" id="PF13520">
    <property type="entry name" value="AA_permease_2"/>
    <property type="match status" value="1"/>
</dbReference>
<evidence type="ECO:0000256" key="7">
    <source>
        <dbReference type="ARBA" id="ARBA00024041"/>
    </source>
</evidence>
<gene>
    <name evidence="9" type="ORF">SPRG_03293</name>
</gene>
<organism evidence="9 10">
    <name type="scientific">Saprolegnia parasitica (strain CBS 223.65)</name>
    <dbReference type="NCBI Taxonomy" id="695850"/>
    <lineage>
        <taxon>Eukaryota</taxon>
        <taxon>Sar</taxon>
        <taxon>Stramenopiles</taxon>
        <taxon>Oomycota</taxon>
        <taxon>Saprolegniomycetes</taxon>
        <taxon>Saprolegniales</taxon>
        <taxon>Saprolegniaceae</taxon>
        <taxon>Saprolegnia</taxon>
    </lineage>
</organism>
<evidence type="ECO:0000256" key="5">
    <source>
        <dbReference type="ARBA" id="ARBA00022989"/>
    </source>
</evidence>
<accession>A0A067CMZ9</accession>
<dbReference type="EMBL" id="KK583196">
    <property type="protein sequence ID" value="KDO32074.1"/>
    <property type="molecule type" value="Genomic_DNA"/>
</dbReference>